<reference evidence="9 10" key="1">
    <citation type="submission" date="2023-07" db="EMBL/GenBank/DDBJ databases">
        <title>Sorghum-associated microbial communities from plants grown in Nebraska, USA.</title>
        <authorList>
            <person name="Schachtman D."/>
        </authorList>
    </citation>
    <scope>NUCLEOTIDE SEQUENCE [LARGE SCALE GENOMIC DNA]</scope>
    <source>
        <strain evidence="9 10">596</strain>
    </source>
</reference>
<comment type="pathway">
    <text evidence="2">Glycan biosynthesis; alginate biosynthesis.</text>
</comment>
<organism evidence="9 10">
    <name type="scientific">Herbaspirillum frisingense</name>
    <dbReference type="NCBI Taxonomy" id="92645"/>
    <lineage>
        <taxon>Bacteria</taxon>
        <taxon>Pseudomonadati</taxon>
        <taxon>Pseudomonadota</taxon>
        <taxon>Betaproteobacteria</taxon>
        <taxon>Burkholderiales</taxon>
        <taxon>Oxalobacteraceae</taxon>
        <taxon>Herbaspirillum</taxon>
    </lineage>
</organism>
<comment type="subcellular location">
    <subcellularLocation>
        <location evidence="1">Periplasm</location>
    </subcellularLocation>
</comment>
<accession>A0ABU1PLH8</accession>
<evidence type="ECO:0000256" key="2">
    <source>
        <dbReference type="ARBA" id="ARBA00005182"/>
    </source>
</evidence>
<evidence type="ECO:0000313" key="9">
    <source>
        <dbReference type="EMBL" id="MDR6585978.1"/>
    </source>
</evidence>
<protein>
    <submittedName>
        <fullName evidence="9">Alginate O-acetyltransferase complex protein AlgJ</fullName>
    </submittedName>
</protein>
<evidence type="ECO:0000256" key="1">
    <source>
        <dbReference type="ARBA" id="ARBA00004418"/>
    </source>
</evidence>
<evidence type="ECO:0000259" key="8">
    <source>
        <dbReference type="Pfam" id="PF16822"/>
    </source>
</evidence>
<dbReference type="Proteomes" id="UP001260715">
    <property type="component" value="Unassembled WGS sequence"/>
</dbReference>
<dbReference type="RefSeq" id="WP_233207479.1">
    <property type="nucleotide sequence ID" value="NZ_JAVDSJ010000005.1"/>
</dbReference>
<proteinExistence type="predicted"/>
<keyword evidence="7" id="KW-1133">Transmembrane helix</keyword>
<evidence type="ECO:0000313" key="10">
    <source>
        <dbReference type="Proteomes" id="UP001260715"/>
    </source>
</evidence>
<feature type="transmembrane region" description="Helical" evidence="7">
    <location>
        <begin position="25"/>
        <end position="46"/>
    </location>
</feature>
<keyword evidence="10" id="KW-1185">Reference proteome</keyword>
<keyword evidence="3" id="KW-0808">Transferase</keyword>
<dbReference type="CDD" id="cd14444">
    <property type="entry name" value="AlgX_N_like_1"/>
    <property type="match status" value="1"/>
</dbReference>
<keyword evidence="7" id="KW-0472">Membrane</keyword>
<feature type="domain" description="AlgX/AlgJ SGNH hydrolase-like" evidence="8">
    <location>
        <begin position="103"/>
        <end position="378"/>
    </location>
</feature>
<sequence length="392" mass="41824">MSTPPVSAPATPAAPSALARRASRWAGLVLAVVLAAGLLGCGWLVYASKIEWLPASWTRDDALHGELTHRIAKQLSNAWLPEQAARLERAGSWLLLHDTGPRVRSGCPGWLFLTEELQVHRDAQANAQAKLQAVIALRQKLAQRDIALLVAVVPDKSRIAAAQLCGLSRPAQLETRATQWVAGLQQAGVRTIDLAPTLAPLGASAWLRTDTHWNETGAQAAAAVIAAQVRAAGLQPTPAQAYQAQPGPLARRPGDLVHLAGLDWLPLRWQPQPEEVAATEFKEVAAAGPAPTAPAEATKGGDDLDDLLGDQQLPNVALIGTSFSRNSNFVGFLQQALGARIGSFAKDGGKFSGSANEYFSNPAFTQTPPKLVVWEIPERDLQTPYEAIRLGR</sequence>
<evidence type="ECO:0000256" key="6">
    <source>
        <dbReference type="ARBA" id="ARBA00022841"/>
    </source>
</evidence>
<dbReference type="InterPro" id="IPR031811">
    <property type="entry name" value="ALGX/ALGJ_SGNH-like"/>
</dbReference>
<keyword evidence="7" id="KW-0812">Transmembrane</keyword>
<dbReference type="Pfam" id="PF16822">
    <property type="entry name" value="ALGX"/>
    <property type="match status" value="1"/>
</dbReference>
<comment type="caution">
    <text evidence="9">The sequence shown here is derived from an EMBL/GenBank/DDBJ whole genome shotgun (WGS) entry which is preliminary data.</text>
</comment>
<name>A0ABU1PLH8_9BURK</name>
<evidence type="ECO:0000256" key="3">
    <source>
        <dbReference type="ARBA" id="ARBA00022679"/>
    </source>
</evidence>
<keyword evidence="5" id="KW-0574">Periplasm</keyword>
<evidence type="ECO:0000256" key="4">
    <source>
        <dbReference type="ARBA" id="ARBA00022729"/>
    </source>
</evidence>
<evidence type="ECO:0000256" key="5">
    <source>
        <dbReference type="ARBA" id="ARBA00022764"/>
    </source>
</evidence>
<evidence type="ECO:0000256" key="7">
    <source>
        <dbReference type="SAM" id="Phobius"/>
    </source>
</evidence>
<keyword evidence="4" id="KW-0732">Signal</keyword>
<dbReference type="EMBL" id="JAVDSJ010000005">
    <property type="protein sequence ID" value="MDR6585978.1"/>
    <property type="molecule type" value="Genomic_DNA"/>
</dbReference>
<keyword evidence="6" id="KW-0016">Alginate biosynthesis</keyword>
<gene>
    <name evidence="9" type="ORF">J2W50_004196</name>
</gene>